<sequence length="661" mass="74795">MGRDELLELQEKLGYGREWGRWIIPEGWAPKSGKTRFRCLTVNTPKGDRIWKEAIQFVLLLTLTPSRHEKRNTILMPTSVLQKGEIAVRMGKVIAEEAGSDARWWSRLRLAHVKSHTERYFAKALIGLCERGLVADAPPEPIQDDAPTERDRYGEGAQEQAEDSSQEWQPLPDLFVAKMGRCVLWMTQEVGPSLLECFEACIDLKLPPAASLSWQKLPGQRAKKSESNGLSKLRGELIRSWRWTAQDGSPLALPVDKGVRLNFKQRKGFVQSKESFLDFAWPPQSWGDITKLVVTLQACHAWLLFLATGPRASTLVDYTTACLIPGPNGYRLAGTQWKNTRERGGQRRDWPLPPVLVKVVTQQILLASLMKRLARPDDPESLGKHLWVQIGQARGMVGAPLTGFNHSFKQLPRVFGLQDLLDLDGSVMHTHRFRKTLARILALALTSAQIVLMDTFGHDDPDQTIGYMLSDKAIVADVMRMQREIVILLAVDAIKDADNLGGAFGDVVREKVHAFRRIKGSDALEPKDMYELADQLTLGGRDWVPVMEGVICTMDRFDHGPCGEGKGLRRDPLNCQAGCTHQLILAYHKNMCDDRIDAIVPLLERANEEQNELLIAELTAKLMNHLFRWREVYEKWREHPLIRKLVQGKNMWWDKQVVQAG</sequence>
<dbReference type="SUPFAM" id="SSF56349">
    <property type="entry name" value="DNA breaking-rejoining enzymes"/>
    <property type="match status" value="1"/>
</dbReference>
<dbReference type="Proteomes" id="UP000011859">
    <property type="component" value="Chromosome"/>
</dbReference>
<evidence type="ECO:0000313" key="4">
    <source>
        <dbReference type="Proteomes" id="UP000011859"/>
    </source>
</evidence>
<dbReference type="GO" id="GO:0003677">
    <property type="term" value="F:DNA binding"/>
    <property type="evidence" value="ECO:0007669"/>
    <property type="project" value="InterPro"/>
</dbReference>
<reference evidence="3 4" key="1">
    <citation type="submission" date="2012-04" db="EMBL/GenBank/DDBJ databases">
        <title>Complete genome of Rhodanobacter sp. 2APBS1.</title>
        <authorList>
            <consortium name="US DOE Joint Genome Institute"/>
            <person name="Huntemann M."/>
            <person name="Wei C.-L."/>
            <person name="Han J."/>
            <person name="Detter J.C."/>
            <person name="Han C."/>
            <person name="Tapia R."/>
            <person name="Munk A.C.C."/>
            <person name="Chen A."/>
            <person name="Krypides N."/>
            <person name="Mavromatis K."/>
            <person name="Markowitz V."/>
            <person name="Szeto E."/>
            <person name="Ivanova N."/>
            <person name="Mikhailova N."/>
            <person name="Ovchinnikova G."/>
            <person name="Pagani I."/>
            <person name="Pati A."/>
            <person name="Goodwin L."/>
            <person name="Peters L."/>
            <person name="Pitluck S."/>
            <person name="Woyke T."/>
            <person name="Prakash O."/>
            <person name="Elkins J."/>
            <person name="Brown S."/>
            <person name="Palumbo A."/>
            <person name="Hemme C."/>
            <person name="Zhou J."/>
            <person name="Watson D."/>
            <person name="Jardine P."/>
            <person name="Kostka J."/>
            <person name="Green S."/>
        </authorList>
    </citation>
    <scope>NUCLEOTIDE SEQUENCE [LARGE SCALE GENOMIC DNA]</scope>
    <source>
        <strain evidence="3 4">2APBS1</strain>
    </source>
</reference>
<evidence type="ECO:0000256" key="1">
    <source>
        <dbReference type="ARBA" id="ARBA00023172"/>
    </source>
</evidence>
<dbReference type="Gene3D" id="1.10.443.10">
    <property type="entry name" value="Intergrase catalytic core"/>
    <property type="match status" value="1"/>
</dbReference>
<dbReference type="AlphaFoldDB" id="M4NJ27"/>
<keyword evidence="1" id="KW-0233">DNA recombination</keyword>
<dbReference type="STRING" id="666685.R2APBS1_3889"/>
<name>M4NJ27_9GAMM</name>
<dbReference type="eggNOG" id="COG0582">
    <property type="taxonomic scope" value="Bacteria"/>
</dbReference>
<keyword evidence="4" id="KW-1185">Reference proteome</keyword>
<feature type="region of interest" description="Disordered" evidence="2">
    <location>
        <begin position="136"/>
        <end position="166"/>
    </location>
</feature>
<dbReference type="KEGG" id="rhd:R2APBS1_3889"/>
<dbReference type="EMBL" id="CP003470">
    <property type="protein sequence ID" value="AGG90940.1"/>
    <property type="molecule type" value="Genomic_DNA"/>
</dbReference>
<protein>
    <submittedName>
        <fullName evidence="3">Uncharacterized protein</fullName>
    </submittedName>
</protein>
<accession>M4NJ27</accession>
<dbReference type="GO" id="GO:0015074">
    <property type="term" value="P:DNA integration"/>
    <property type="evidence" value="ECO:0007669"/>
    <property type="project" value="InterPro"/>
</dbReference>
<gene>
    <name evidence="3" type="ORF">R2APBS1_3889</name>
</gene>
<proteinExistence type="predicted"/>
<evidence type="ECO:0000256" key="2">
    <source>
        <dbReference type="SAM" id="MobiDB-lite"/>
    </source>
</evidence>
<organism evidence="3 4">
    <name type="scientific">Rhodanobacter denitrificans</name>
    <dbReference type="NCBI Taxonomy" id="666685"/>
    <lineage>
        <taxon>Bacteria</taxon>
        <taxon>Pseudomonadati</taxon>
        <taxon>Pseudomonadota</taxon>
        <taxon>Gammaproteobacteria</taxon>
        <taxon>Lysobacterales</taxon>
        <taxon>Rhodanobacteraceae</taxon>
        <taxon>Rhodanobacter</taxon>
    </lineage>
</organism>
<dbReference type="InterPro" id="IPR013762">
    <property type="entry name" value="Integrase-like_cat_sf"/>
</dbReference>
<evidence type="ECO:0000313" key="3">
    <source>
        <dbReference type="EMBL" id="AGG90940.1"/>
    </source>
</evidence>
<dbReference type="HOGENOM" id="CLU_414971_0_0_6"/>
<dbReference type="InterPro" id="IPR011010">
    <property type="entry name" value="DNA_brk_join_enz"/>
</dbReference>
<dbReference type="GO" id="GO:0006310">
    <property type="term" value="P:DNA recombination"/>
    <property type="evidence" value="ECO:0007669"/>
    <property type="project" value="UniProtKB-KW"/>
</dbReference>